<dbReference type="EMBL" id="MU267640">
    <property type="protein sequence ID" value="KAH7912953.1"/>
    <property type="molecule type" value="Genomic_DNA"/>
</dbReference>
<organism evidence="1 2">
    <name type="scientific">Hygrophoropsis aurantiaca</name>
    <dbReference type="NCBI Taxonomy" id="72124"/>
    <lineage>
        <taxon>Eukaryota</taxon>
        <taxon>Fungi</taxon>
        <taxon>Dikarya</taxon>
        <taxon>Basidiomycota</taxon>
        <taxon>Agaricomycotina</taxon>
        <taxon>Agaricomycetes</taxon>
        <taxon>Agaricomycetidae</taxon>
        <taxon>Boletales</taxon>
        <taxon>Coniophorineae</taxon>
        <taxon>Hygrophoropsidaceae</taxon>
        <taxon>Hygrophoropsis</taxon>
    </lineage>
</organism>
<evidence type="ECO:0000313" key="2">
    <source>
        <dbReference type="Proteomes" id="UP000790377"/>
    </source>
</evidence>
<keyword evidence="2" id="KW-1185">Reference proteome</keyword>
<proteinExistence type="predicted"/>
<comment type="caution">
    <text evidence="1">The sequence shown here is derived from an EMBL/GenBank/DDBJ whole genome shotgun (WGS) entry which is preliminary data.</text>
</comment>
<gene>
    <name evidence="1" type="ORF">BJ138DRAFT_1003417</name>
</gene>
<dbReference type="Proteomes" id="UP000790377">
    <property type="component" value="Unassembled WGS sequence"/>
</dbReference>
<name>A0ACB8AIC6_9AGAM</name>
<accession>A0ACB8AIC6</accession>
<evidence type="ECO:0000313" key="1">
    <source>
        <dbReference type="EMBL" id="KAH7912953.1"/>
    </source>
</evidence>
<protein>
    <submittedName>
        <fullName evidence="1">Uncharacterized protein</fullName>
    </submittedName>
</protein>
<sequence length="1558" mass="171026">MADKCQDHIAYACKCLNIRIRPQPHQGKPPDFLQDSLDKSAYTLTYVGENGLEISHPQVTMRERKLGPQIANTSRCIRFTTLTCLLCQSLVYRVQQIVPPNVEGQEGLLLPTHDWVEQDTLKSSSGWIEVHKDCLGSASISPILSSPSYSSIFAVSIPPESAPSSSDSLFSSAPSISQDIPPRPILPTDQSLFPPAPFTPSHPVFTRLLSIASDKSRSLRTSAEEYLAGIVREKINELEKAEAQLKGEVEGLWKRFLESVSEVEKQRNASSERSASRRRDSSGRLSVSASTSGTGHLISVRDFVPMASSPTRMTSPASIPRISSLSASLATSSFHYPRDVQEQALQSQTANDSPRSPPPYSSHPSSPRSVESRSSSSSASSSEVLSHPKGESILQPFRRSMDQAKDTAASFKYFTNLEADIIRARQPHQNVSRHNVEEDNQTSKASTKAPRDKNEVEVKRSAGEDTALESGKRTRGRHNNSRSKRKVTFNVEPDVLPGDSAVTDQQIGKVAEWTTPKAEEMIFDLEDGSDHEQPESTSHTNLPLLETPHILNRPTRSRLPGSSKLPPSLSSLRPTSLPVYSPLRSIIGDNHVTKSLKASSDLSAVSSTPCPTQSSNHAEPFDPQEEEILKLVAADTPSHRGAWRKNSKAWQVFVSRQGGKGDAPGSSLPEEIEGDNAVRAVGRNDESNIEMSEESWNLPPGIPASLPVDIGPLSHAKVPLSLASYQPKTILSDRMEPSLRSQPSINGRFATSATLRRASYAERDRSRLMDPGALDFAIQDDEDEDEGESDNELSKVDVRDEERGRQRAFKILEARSKIPAAGMWRIYVASDEISDGHVTVTTQGEGIHILKLSTLHPIASHAFGPHTSFSGPAISKHTVEDDTKFSTTYAIVESSPEITKQTKGRILWRMKQNISTGSSSNCEKQSEVLDHPVSRLYYVASSSRLLLISNTGDMSIADDDLRIQSHIQGSQSQTLLDCWMFSRNSCTFLQTHSKAQTEFLLVSCFRSDAVLSVHLTLIDSIGTLVPIGNCELPIHAGQKRDEQSSVTCLSCSSSGTISFIDGSAEWTTYHLDASSGSLTANFAGTPISLSLTSLHGGSASLLSLGQSLVLLAASMKAAPSEVALLLWDLQFGVVVASNTIAIPPPLSHIKVANLHITLTSTDRNQVLLTLSPKKTPDKSKTFRSSVYVIPLASNIKTSLAQAMGKAASTKQWLTNPIGGSKSLGEKDSDDGRASLIRTISSFLSRNKCQLADNAFFKWSNPLSQKPGEDEHAHKRFVYGFDFVKTILNLVLQRKSSGSFTSCSSKIIQHLLQQGEVKANMIEGGLLIALQSCGDWENLMLAFKHVVDISENEMIFVLKSAIALQRDPNHLMDVDGKRAPAPPLATYLFTCVSYPTTVASLRLAVRRHLPDAADLVAVFEVLDSWLFGGTDDDMEAILQTVATNKKVKSPENSLTPPYSKIVEFLQVLLDASFVLLLQYSPSHNLLRRMLEHIEPEVESIDRMEQLRGALEPFQKLQTRLAKEKVEGKETPTEWKKRKRRLEQQAALDIGLYRLEEIFI</sequence>
<reference evidence="1" key="1">
    <citation type="journal article" date="2021" name="New Phytol.">
        <title>Evolutionary innovations through gain and loss of genes in the ectomycorrhizal Boletales.</title>
        <authorList>
            <person name="Wu G."/>
            <person name="Miyauchi S."/>
            <person name="Morin E."/>
            <person name="Kuo A."/>
            <person name="Drula E."/>
            <person name="Varga T."/>
            <person name="Kohler A."/>
            <person name="Feng B."/>
            <person name="Cao Y."/>
            <person name="Lipzen A."/>
            <person name="Daum C."/>
            <person name="Hundley H."/>
            <person name="Pangilinan J."/>
            <person name="Johnson J."/>
            <person name="Barry K."/>
            <person name="LaButti K."/>
            <person name="Ng V."/>
            <person name="Ahrendt S."/>
            <person name="Min B."/>
            <person name="Choi I.G."/>
            <person name="Park H."/>
            <person name="Plett J.M."/>
            <person name="Magnuson J."/>
            <person name="Spatafora J.W."/>
            <person name="Nagy L.G."/>
            <person name="Henrissat B."/>
            <person name="Grigoriev I.V."/>
            <person name="Yang Z.L."/>
            <person name="Xu J."/>
            <person name="Martin F.M."/>
        </authorList>
    </citation>
    <scope>NUCLEOTIDE SEQUENCE</scope>
    <source>
        <strain evidence="1">ATCC 28755</strain>
    </source>
</reference>